<keyword evidence="2" id="KW-1185">Reference proteome</keyword>
<dbReference type="EMBL" id="JYNY01000427">
    <property type="protein sequence ID" value="KJJ83990.1"/>
    <property type="molecule type" value="Genomic_DNA"/>
</dbReference>
<name>A0A0F0CRC6_9BACT</name>
<reference evidence="1 2" key="1">
    <citation type="submission" date="2015-02" db="EMBL/GenBank/DDBJ databases">
        <title>Single-cell genomics of uncultivated deep-branching MTB reveals a conserved set of magnetosome genes.</title>
        <authorList>
            <person name="Kolinko S."/>
            <person name="Richter M."/>
            <person name="Glockner F.O."/>
            <person name="Brachmann A."/>
            <person name="Schuler D."/>
        </authorList>
    </citation>
    <scope>NUCLEOTIDE SEQUENCE [LARGE SCALE GENOMIC DNA]</scope>
    <source>
        <strain evidence="1">SKK-01</strain>
    </source>
</reference>
<evidence type="ECO:0000313" key="2">
    <source>
        <dbReference type="Proteomes" id="UP000033428"/>
    </source>
</evidence>
<comment type="caution">
    <text evidence="1">The sequence shown here is derived from an EMBL/GenBank/DDBJ whole genome shotgun (WGS) entry which is preliminary data.</text>
</comment>
<feature type="non-terminal residue" evidence="1">
    <location>
        <position position="97"/>
    </location>
</feature>
<evidence type="ECO:0000313" key="1">
    <source>
        <dbReference type="EMBL" id="KJJ83990.1"/>
    </source>
</evidence>
<sequence length="97" mass="11533">MAHQRRLCVWGRDYRAGTFFDHDAINISFKVTLDEDQRYLIKEGLQRDYIFYVSIYRHWDVWPDEFLLGIKIERTITADLVKGEFKVVSSTDKAVSE</sequence>
<accession>A0A0F0CRC6</accession>
<dbReference type="Proteomes" id="UP000033428">
    <property type="component" value="Unassembled WGS sequence"/>
</dbReference>
<organism evidence="1 2">
    <name type="scientific">Candidatus Omnitrophus magneticus</name>
    <dbReference type="NCBI Taxonomy" id="1609969"/>
    <lineage>
        <taxon>Bacteria</taxon>
        <taxon>Pseudomonadati</taxon>
        <taxon>Candidatus Omnitrophota</taxon>
        <taxon>Candidatus Omnitrophus</taxon>
    </lineage>
</organism>
<proteinExistence type="predicted"/>
<gene>
    <name evidence="1" type="ORF">OMAG_002142</name>
</gene>
<dbReference type="AlphaFoldDB" id="A0A0F0CRC6"/>
<protein>
    <submittedName>
        <fullName evidence="1">Uncharacterized protein</fullName>
    </submittedName>
</protein>